<dbReference type="Gene3D" id="2.10.90.10">
    <property type="entry name" value="Cystine-knot cytokines"/>
    <property type="match status" value="1"/>
</dbReference>
<dbReference type="AlphaFoldDB" id="A0A194QBM0"/>
<dbReference type="InterPro" id="IPR032104">
    <property type="entry name" value="Spaetzle"/>
</dbReference>
<keyword evidence="1 4" id="KW-0732">Signal</keyword>
<gene>
    <name evidence="6" type="ORF">RR46_02870</name>
</gene>
<dbReference type="PANTHER" id="PTHR23199">
    <property type="entry name" value="NEUROTROPHIN 1-RELATED"/>
    <property type="match status" value="1"/>
</dbReference>
<proteinExistence type="predicted"/>
<dbReference type="GO" id="GO:0008083">
    <property type="term" value="F:growth factor activity"/>
    <property type="evidence" value="ECO:0007669"/>
    <property type="project" value="TreeGrafter"/>
</dbReference>
<dbReference type="EMBL" id="KQ459220">
    <property type="protein sequence ID" value="KPJ02943.1"/>
    <property type="molecule type" value="Genomic_DNA"/>
</dbReference>
<dbReference type="GO" id="GO:0021556">
    <property type="term" value="P:central nervous system formation"/>
    <property type="evidence" value="ECO:0007669"/>
    <property type="project" value="TreeGrafter"/>
</dbReference>
<dbReference type="GO" id="GO:0005615">
    <property type="term" value="C:extracellular space"/>
    <property type="evidence" value="ECO:0007669"/>
    <property type="project" value="UniProtKB-ARBA"/>
</dbReference>
<evidence type="ECO:0000256" key="4">
    <source>
        <dbReference type="SAM" id="SignalP"/>
    </source>
</evidence>
<name>A0A194QBM0_PAPXU</name>
<sequence>MYFVSIAVWISLVHLLASDAIIHALHVPRRTRSTGDDDKTQSFKPNIPPECEEIGICDNVPSYPHQYVSRLIDQITKINQTTFNMDILELTERFGPEEENLELCRSEPTIYTPQAARSTNGRKWYYIVNKRNYEAIQTFRVEVCVNKDGKCKDVASFALGNQGYCKQKYILRKMVAIDYRGNTFEDYFIIPSCCSCVYRTL</sequence>
<protein>
    <submittedName>
        <fullName evidence="6">Protein spaetzle</fullName>
    </submittedName>
</protein>
<dbReference type="STRING" id="66420.A0A194QBM0"/>
<reference evidence="6 7" key="1">
    <citation type="journal article" date="2015" name="Nat. Commun.">
        <title>Outbred genome sequencing and CRISPR/Cas9 gene editing in butterflies.</title>
        <authorList>
            <person name="Li X."/>
            <person name="Fan D."/>
            <person name="Zhang W."/>
            <person name="Liu G."/>
            <person name="Zhang L."/>
            <person name="Zhao L."/>
            <person name="Fang X."/>
            <person name="Chen L."/>
            <person name="Dong Y."/>
            <person name="Chen Y."/>
            <person name="Ding Y."/>
            <person name="Zhao R."/>
            <person name="Feng M."/>
            <person name="Zhu Y."/>
            <person name="Feng Y."/>
            <person name="Jiang X."/>
            <person name="Zhu D."/>
            <person name="Xiang H."/>
            <person name="Feng X."/>
            <person name="Li S."/>
            <person name="Wang J."/>
            <person name="Zhang G."/>
            <person name="Kronforst M.R."/>
            <person name="Wang W."/>
        </authorList>
    </citation>
    <scope>NUCLEOTIDE SEQUENCE [LARGE SCALE GENOMIC DNA]</scope>
    <source>
        <strain evidence="6">Ya'a_city_454_Px</strain>
        <tissue evidence="6">Whole body</tissue>
    </source>
</reference>
<keyword evidence="3" id="KW-0325">Glycoprotein</keyword>
<evidence type="ECO:0000313" key="7">
    <source>
        <dbReference type="Proteomes" id="UP000053268"/>
    </source>
</evidence>
<keyword evidence="2" id="KW-1015">Disulfide bond</keyword>
<dbReference type="GO" id="GO:0005121">
    <property type="term" value="F:Toll binding"/>
    <property type="evidence" value="ECO:0007669"/>
    <property type="project" value="TreeGrafter"/>
</dbReference>
<feature type="signal peptide" evidence="4">
    <location>
        <begin position="1"/>
        <end position="24"/>
    </location>
</feature>
<keyword evidence="7" id="KW-1185">Reference proteome</keyword>
<dbReference type="Pfam" id="PF16077">
    <property type="entry name" value="Spaetzle"/>
    <property type="match status" value="1"/>
</dbReference>
<dbReference type="InterPro" id="IPR029034">
    <property type="entry name" value="Cystine-knot_cytokine"/>
</dbReference>
<evidence type="ECO:0000256" key="1">
    <source>
        <dbReference type="ARBA" id="ARBA00022729"/>
    </source>
</evidence>
<evidence type="ECO:0000256" key="3">
    <source>
        <dbReference type="ARBA" id="ARBA00023180"/>
    </source>
</evidence>
<evidence type="ECO:0000259" key="5">
    <source>
        <dbReference type="Pfam" id="PF16077"/>
    </source>
</evidence>
<accession>A0A194QBM0</accession>
<evidence type="ECO:0000256" key="2">
    <source>
        <dbReference type="ARBA" id="ARBA00023157"/>
    </source>
</evidence>
<organism evidence="6 7">
    <name type="scientific">Papilio xuthus</name>
    <name type="common">Asian swallowtail butterfly</name>
    <dbReference type="NCBI Taxonomy" id="66420"/>
    <lineage>
        <taxon>Eukaryota</taxon>
        <taxon>Metazoa</taxon>
        <taxon>Ecdysozoa</taxon>
        <taxon>Arthropoda</taxon>
        <taxon>Hexapoda</taxon>
        <taxon>Insecta</taxon>
        <taxon>Pterygota</taxon>
        <taxon>Neoptera</taxon>
        <taxon>Endopterygota</taxon>
        <taxon>Lepidoptera</taxon>
        <taxon>Glossata</taxon>
        <taxon>Ditrysia</taxon>
        <taxon>Papilionoidea</taxon>
        <taxon>Papilionidae</taxon>
        <taxon>Papilioninae</taxon>
        <taxon>Papilio</taxon>
    </lineage>
</organism>
<dbReference type="InterPro" id="IPR052444">
    <property type="entry name" value="Spz/Toll_ligand-like"/>
</dbReference>
<feature type="chain" id="PRO_5008264191" evidence="4">
    <location>
        <begin position="25"/>
        <end position="201"/>
    </location>
</feature>
<dbReference type="SUPFAM" id="SSF57501">
    <property type="entry name" value="Cystine-knot cytokines"/>
    <property type="match status" value="1"/>
</dbReference>
<dbReference type="Proteomes" id="UP000053268">
    <property type="component" value="Unassembled WGS sequence"/>
</dbReference>
<feature type="domain" description="Spaetzle" evidence="5">
    <location>
        <begin position="102"/>
        <end position="197"/>
    </location>
</feature>
<dbReference type="GO" id="GO:0045087">
    <property type="term" value="P:innate immune response"/>
    <property type="evidence" value="ECO:0007669"/>
    <property type="project" value="TreeGrafter"/>
</dbReference>
<dbReference type="PANTHER" id="PTHR23199:SF12">
    <property type="entry name" value="NEUROTROPHIN 1-RELATED"/>
    <property type="match status" value="1"/>
</dbReference>
<evidence type="ECO:0000313" key="6">
    <source>
        <dbReference type="EMBL" id="KPJ02943.1"/>
    </source>
</evidence>